<dbReference type="EMBL" id="MU796625">
    <property type="protein sequence ID" value="KAJ3803872.1"/>
    <property type="molecule type" value="Genomic_DNA"/>
</dbReference>
<keyword evidence="2" id="KW-1185">Reference proteome</keyword>
<evidence type="ECO:0000313" key="2">
    <source>
        <dbReference type="Proteomes" id="UP001163835"/>
    </source>
</evidence>
<gene>
    <name evidence="1" type="ORF">F5876DRAFT_84245</name>
</gene>
<organism evidence="1 2">
    <name type="scientific">Lentinula aff. lateritia</name>
    <dbReference type="NCBI Taxonomy" id="2804960"/>
    <lineage>
        <taxon>Eukaryota</taxon>
        <taxon>Fungi</taxon>
        <taxon>Dikarya</taxon>
        <taxon>Basidiomycota</taxon>
        <taxon>Agaricomycotina</taxon>
        <taxon>Agaricomycetes</taxon>
        <taxon>Agaricomycetidae</taxon>
        <taxon>Agaricales</taxon>
        <taxon>Marasmiineae</taxon>
        <taxon>Omphalotaceae</taxon>
        <taxon>Lentinula</taxon>
    </lineage>
</organism>
<comment type="caution">
    <text evidence="1">The sequence shown here is derived from an EMBL/GenBank/DDBJ whole genome shotgun (WGS) entry which is preliminary data.</text>
</comment>
<name>A0ACC1TGV6_9AGAR</name>
<proteinExistence type="predicted"/>
<evidence type="ECO:0000313" key="1">
    <source>
        <dbReference type="EMBL" id="KAJ3803872.1"/>
    </source>
</evidence>
<protein>
    <submittedName>
        <fullName evidence="1">Uncharacterized protein</fullName>
    </submittedName>
</protein>
<accession>A0ACC1TGV6</accession>
<dbReference type="Proteomes" id="UP001163835">
    <property type="component" value="Unassembled WGS sequence"/>
</dbReference>
<reference evidence="1" key="1">
    <citation type="submission" date="2022-09" db="EMBL/GenBank/DDBJ databases">
        <title>A Global Phylogenomic Analysis of the Shiitake Genus Lentinula.</title>
        <authorList>
            <consortium name="DOE Joint Genome Institute"/>
            <person name="Sierra-Patev S."/>
            <person name="Min B."/>
            <person name="Naranjo-Ortiz M."/>
            <person name="Looney B."/>
            <person name="Konkel Z."/>
            <person name="Slot J.C."/>
            <person name="Sakamoto Y."/>
            <person name="Steenwyk J.L."/>
            <person name="Rokas A."/>
            <person name="Carro J."/>
            <person name="Camarero S."/>
            <person name="Ferreira P."/>
            <person name="Molpeceres G."/>
            <person name="Ruiz-Duenas F.J."/>
            <person name="Serrano A."/>
            <person name="Henrissat B."/>
            <person name="Drula E."/>
            <person name="Hughes K.W."/>
            <person name="Mata J.L."/>
            <person name="Ishikawa N.K."/>
            <person name="Vargas-Isla R."/>
            <person name="Ushijima S."/>
            <person name="Smith C.A."/>
            <person name="Ahrendt S."/>
            <person name="Andreopoulos W."/>
            <person name="He G."/>
            <person name="Labutti K."/>
            <person name="Lipzen A."/>
            <person name="Ng V."/>
            <person name="Riley R."/>
            <person name="Sandor L."/>
            <person name="Barry K."/>
            <person name="Martinez A.T."/>
            <person name="Xiao Y."/>
            <person name="Gibbons J.G."/>
            <person name="Terashima K."/>
            <person name="Grigoriev I.V."/>
            <person name="Hibbett D.S."/>
        </authorList>
    </citation>
    <scope>NUCLEOTIDE SEQUENCE</scope>
    <source>
        <strain evidence="1">TMI1499</strain>
    </source>
</reference>
<sequence>MSIALVSQPPPSLLELPNVYRFDNVEATPYVKLHVASPLIPPPLEDASRYPHFLGTQSRACTPSGALAFETHIHYILQ</sequence>